<dbReference type="InterPro" id="IPR011990">
    <property type="entry name" value="TPR-like_helical_dom_sf"/>
</dbReference>
<dbReference type="CDD" id="cd06466">
    <property type="entry name" value="p23_CS_SGT1_like"/>
    <property type="match status" value="1"/>
</dbReference>
<evidence type="ECO:0000256" key="5">
    <source>
        <dbReference type="ARBA" id="ARBA00075471"/>
    </source>
</evidence>
<dbReference type="InterPro" id="IPR044563">
    <property type="entry name" value="Sgt1-like"/>
</dbReference>
<evidence type="ECO:0000256" key="7">
    <source>
        <dbReference type="SAM" id="Coils"/>
    </source>
</evidence>
<dbReference type="PROSITE" id="PS51203">
    <property type="entry name" value="CS"/>
    <property type="match status" value="1"/>
</dbReference>
<dbReference type="SUPFAM" id="SSF49764">
    <property type="entry name" value="HSP20-like chaperones"/>
    <property type="match status" value="1"/>
</dbReference>
<evidence type="ECO:0000256" key="6">
    <source>
        <dbReference type="PROSITE-ProRule" id="PRU00339"/>
    </source>
</evidence>
<dbReference type="PROSITE" id="PS50005">
    <property type="entry name" value="TPR"/>
    <property type="match status" value="1"/>
</dbReference>
<dbReference type="GO" id="GO:0050832">
    <property type="term" value="P:defense response to fungus"/>
    <property type="evidence" value="ECO:0000318"/>
    <property type="project" value="GO_Central"/>
</dbReference>
<protein>
    <recommendedName>
        <fullName evidence="4">Protein SGT1 homolog</fullName>
    </recommendedName>
    <alternativeName>
        <fullName evidence="5">Suppressor of G2 allele of SKP1 homolog</fullName>
    </alternativeName>
</protein>
<evidence type="ECO:0000256" key="2">
    <source>
        <dbReference type="ARBA" id="ARBA00022737"/>
    </source>
</evidence>
<feature type="domain" description="SGS" evidence="8">
    <location>
        <begin position="318"/>
        <end position="409"/>
    </location>
</feature>
<accession>A0A061G1T8</accession>
<dbReference type="InterPro" id="IPR007699">
    <property type="entry name" value="SGS_dom"/>
</dbReference>
<dbReference type="InterPro" id="IPR008978">
    <property type="entry name" value="HSP20-like_chaperone"/>
</dbReference>
<dbReference type="SMART" id="SM00028">
    <property type="entry name" value="TPR"/>
    <property type="match status" value="3"/>
</dbReference>
<dbReference type="FunFam" id="1.25.40.10:FF:000778">
    <property type="entry name" value="Protein SGT1 homolog"/>
    <property type="match status" value="1"/>
</dbReference>
<sequence length="409" mass="45837">MGLVSHKSPLCSPAVPKIAIPLALFYSSRDFSLLFLSCSLFSCFPPAMASDLETKAKEAFFDDHFQLALDLYSQAIELNPKNAELYADRAQANIKINNLTEAVADANKAIELDPSMSKAYLRKATACMKLEEYQTAKAALETGAALAPGESRFSQLIKECQERIAEETGDLPKQTLEEVTTNVEPATKVEPEKNVPNLVTVAAPSKLTYRHEFYQKPEEVVVTIFAKGIPRECVYVEYGEQILSVAIDAPGKDAFHFQPRLFGKIIPDKCRYDVLSTKIEIRLAKAEPIQWTSLEFSKEVTVPQRVNVSSVTGNQKPVYPSSKPKRVDWDKLEAQVKKEEKDEKLDGDAALNKFFRDIYQDADEDTRRAMQKSFVESNGTVLSTNWNEVGAKKVEGSPPDGMEMRKWEY</sequence>
<dbReference type="Proteomes" id="UP000026915">
    <property type="component" value="Chromosome 3"/>
</dbReference>
<dbReference type="Pfam" id="PF04969">
    <property type="entry name" value="CS"/>
    <property type="match status" value="1"/>
</dbReference>
<dbReference type="EMBL" id="CM001881">
    <property type="protein sequence ID" value="EOY23353.1"/>
    <property type="molecule type" value="Genomic_DNA"/>
</dbReference>
<reference evidence="10 11" key="1">
    <citation type="journal article" date="2013" name="Genome Biol.">
        <title>The genome sequence of the most widely cultivated cacao type and its use to identify candidate genes regulating pod color.</title>
        <authorList>
            <person name="Motamayor J.C."/>
            <person name="Mockaitis K."/>
            <person name="Schmutz J."/>
            <person name="Haiminen N."/>
            <person name="Iii D.L."/>
            <person name="Cornejo O."/>
            <person name="Findley S.D."/>
            <person name="Zheng P."/>
            <person name="Utro F."/>
            <person name="Royaert S."/>
            <person name="Saski C."/>
            <person name="Jenkins J."/>
            <person name="Podicheti R."/>
            <person name="Zhao M."/>
            <person name="Scheffler B.E."/>
            <person name="Stack J.C."/>
            <person name="Feltus F.A."/>
            <person name="Mustiga G.M."/>
            <person name="Amores F."/>
            <person name="Phillips W."/>
            <person name="Marelli J.P."/>
            <person name="May G.D."/>
            <person name="Shapiro H."/>
            <person name="Ma J."/>
            <person name="Bustamante C.D."/>
            <person name="Schnell R.J."/>
            <person name="Main D."/>
            <person name="Gilbert D."/>
            <person name="Parida L."/>
            <person name="Kuhn D.N."/>
        </authorList>
    </citation>
    <scope>NUCLEOTIDE SEQUENCE [LARGE SCALE GENOMIC DNA]</scope>
    <source>
        <strain evidence="11">cv. Matina 1-6</strain>
    </source>
</reference>
<feature type="repeat" description="TPR" evidence="6">
    <location>
        <begin position="83"/>
        <end position="116"/>
    </location>
</feature>
<keyword evidence="11" id="KW-1185">Reference proteome</keyword>
<evidence type="ECO:0000256" key="4">
    <source>
        <dbReference type="ARBA" id="ARBA00069423"/>
    </source>
</evidence>
<dbReference type="InterPro" id="IPR019734">
    <property type="entry name" value="TPR_rpt"/>
</dbReference>
<gene>
    <name evidence="10" type="ORF">TCM_015274</name>
</gene>
<dbReference type="OMA" id="WIKKCEE"/>
<keyword evidence="2" id="KW-0677">Repeat</keyword>
<dbReference type="Gramene" id="EOY23353">
    <property type="protein sequence ID" value="EOY23353"/>
    <property type="gene ID" value="TCM_015274"/>
</dbReference>
<evidence type="ECO:0000256" key="1">
    <source>
        <dbReference type="ARBA" id="ARBA00008509"/>
    </source>
</evidence>
<dbReference type="HOGENOM" id="CLU_039532_1_0_1"/>
<evidence type="ECO:0000259" key="8">
    <source>
        <dbReference type="PROSITE" id="PS51048"/>
    </source>
</evidence>
<dbReference type="Gene3D" id="2.60.40.790">
    <property type="match status" value="1"/>
</dbReference>
<dbReference type="AlphaFoldDB" id="A0A061G1T8"/>
<evidence type="ECO:0000313" key="10">
    <source>
        <dbReference type="EMBL" id="EOY23353.1"/>
    </source>
</evidence>
<dbReference type="eggNOG" id="KOG0376">
    <property type="taxonomic scope" value="Eukaryota"/>
</dbReference>
<proteinExistence type="inferred from homology"/>
<dbReference type="FunFam" id="2.60.40.790:FF:000041">
    <property type="entry name" value="Protein SGT1 homolog A"/>
    <property type="match status" value="1"/>
</dbReference>
<keyword evidence="3 6" id="KW-0802">TPR repeat</keyword>
<name>A0A061G1T8_THECC</name>
<dbReference type="GO" id="GO:0005737">
    <property type="term" value="C:cytoplasm"/>
    <property type="evidence" value="ECO:0000318"/>
    <property type="project" value="GO_Central"/>
</dbReference>
<dbReference type="Gene3D" id="1.25.40.10">
    <property type="entry name" value="Tetratricopeptide repeat domain"/>
    <property type="match status" value="1"/>
</dbReference>
<dbReference type="Pfam" id="PF05002">
    <property type="entry name" value="SGS"/>
    <property type="match status" value="1"/>
</dbReference>
<feature type="coiled-coil region" evidence="7">
    <location>
        <begin position="82"/>
        <end position="109"/>
    </location>
</feature>
<dbReference type="InParanoid" id="A0A061G1T8"/>
<feature type="domain" description="CS" evidence="9">
    <location>
        <begin position="206"/>
        <end position="295"/>
    </location>
</feature>
<dbReference type="PANTHER" id="PTHR45862">
    <property type="entry name" value="PROTEIN SGT1 HOMOLOG"/>
    <property type="match status" value="1"/>
</dbReference>
<dbReference type="PROSITE" id="PS51048">
    <property type="entry name" value="SGS"/>
    <property type="match status" value="1"/>
</dbReference>
<dbReference type="SUPFAM" id="SSF48452">
    <property type="entry name" value="TPR-like"/>
    <property type="match status" value="1"/>
</dbReference>
<evidence type="ECO:0000259" key="9">
    <source>
        <dbReference type="PROSITE" id="PS51203"/>
    </source>
</evidence>
<evidence type="ECO:0000256" key="3">
    <source>
        <dbReference type="ARBA" id="ARBA00022803"/>
    </source>
</evidence>
<evidence type="ECO:0000313" key="11">
    <source>
        <dbReference type="Proteomes" id="UP000026915"/>
    </source>
</evidence>
<dbReference type="FunCoup" id="A0A061G1T8">
    <property type="interactions" value="3610"/>
</dbReference>
<dbReference type="GO" id="GO:0005634">
    <property type="term" value="C:nucleus"/>
    <property type="evidence" value="ECO:0000318"/>
    <property type="project" value="GO_Central"/>
</dbReference>
<organism evidence="10 11">
    <name type="scientific">Theobroma cacao</name>
    <name type="common">Cacao</name>
    <name type="synonym">Cocoa</name>
    <dbReference type="NCBI Taxonomy" id="3641"/>
    <lineage>
        <taxon>Eukaryota</taxon>
        <taxon>Viridiplantae</taxon>
        <taxon>Streptophyta</taxon>
        <taxon>Embryophyta</taxon>
        <taxon>Tracheophyta</taxon>
        <taxon>Spermatophyta</taxon>
        <taxon>Magnoliopsida</taxon>
        <taxon>eudicotyledons</taxon>
        <taxon>Gunneridae</taxon>
        <taxon>Pentapetalae</taxon>
        <taxon>rosids</taxon>
        <taxon>malvids</taxon>
        <taxon>Malvales</taxon>
        <taxon>Malvaceae</taxon>
        <taxon>Byttnerioideae</taxon>
        <taxon>Theobroma</taxon>
    </lineage>
</organism>
<dbReference type="STRING" id="3641.A0A061G1T8"/>
<comment type="similarity">
    <text evidence="1">Belongs to the SGT1 family.</text>
</comment>
<dbReference type="InterPro" id="IPR007052">
    <property type="entry name" value="CS_dom"/>
</dbReference>
<dbReference type="GO" id="GO:0051087">
    <property type="term" value="F:protein-folding chaperone binding"/>
    <property type="evidence" value="ECO:0007669"/>
    <property type="project" value="InterPro"/>
</dbReference>
<dbReference type="eggNOG" id="KOG1309">
    <property type="taxonomic scope" value="Eukaryota"/>
</dbReference>
<keyword evidence="7" id="KW-0175">Coiled coil</keyword>
<dbReference type="Pfam" id="PF14559">
    <property type="entry name" value="TPR_19"/>
    <property type="match status" value="1"/>
</dbReference>